<dbReference type="Pfam" id="PF00072">
    <property type="entry name" value="Response_reg"/>
    <property type="match status" value="1"/>
</dbReference>
<evidence type="ECO:0000256" key="4">
    <source>
        <dbReference type="ARBA" id="ARBA00048267"/>
    </source>
</evidence>
<dbReference type="Pfam" id="PF01339">
    <property type="entry name" value="CheB_methylest"/>
    <property type="match status" value="1"/>
</dbReference>
<dbReference type="PROSITE" id="PS50110">
    <property type="entry name" value="RESPONSE_REGULATORY"/>
    <property type="match status" value="1"/>
</dbReference>
<evidence type="ECO:0000313" key="10">
    <source>
        <dbReference type="EMBL" id="CAH2031180.1"/>
    </source>
</evidence>
<organism evidence="10 11">
    <name type="scientific">Trichlorobacter ammonificans</name>
    <dbReference type="NCBI Taxonomy" id="2916410"/>
    <lineage>
        <taxon>Bacteria</taxon>
        <taxon>Pseudomonadati</taxon>
        <taxon>Thermodesulfobacteriota</taxon>
        <taxon>Desulfuromonadia</taxon>
        <taxon>Geobacterales</taxon>
        <taxon>Geobacteraceae</taxon>
        <taxon>Trichlorobacter</taxon>
    </lineage>
</organism>
<keyword evidence="1 5" id="KW-0963">Cytoplasm</keyword>
<evidence type="ECO:0000256" key="1">
    <source>
        <dbReference type="ARBA" id="ARBA00022490"/>
    </source>
</evidence>
<dbReference type="InterPro" id="IPR001789">
    <property type="entry name" value="Sig_transdc_resp-reg_receiver"/>
</dbReference>
<comment type="function">
    <text evidence="5">Involved in chemotaxis. Part of a chemotaxis signal transduction system that modulates chemotaxis in response to various stimuli. Catalyzes the demethylation of specific methylglutamate residues introduced into the chemoreceptors (methyl-accepting chemotaxis proteins or MCP) by CheR. Also mediates the irreversible deamidation of specific glutamine residues to glutamic acid.</text>
</comment>
<dbReference type="EMBL" id="OW150024">
    <property type="protein sequence ID" value="CAH2031180.1"/>
    <property type="molecule type" value="Genomic_DNA"/>
</dbReference>
<dbReference type="SUPFAM" id="SSF52172">
    <property type="entry name" value="CheY-like"/>
    <property type="match status" value="1"/>
</dbReference>
<evidence type="ECO:0000256" key="5">
    <source>
        <dbReference type="HAMAP-Rule" id="MF_00099"/>
    </source>
</evidence>
<proteinExistence type="inferred from homology"/>
<feature type="active site" evidence="5 6">
    <location>
        <position position="167"/>
    </location>
</feature>
<keyword evidence="3 5" id="KW-0378">Hydrolase</keyword>
<dbReference type="Gene3D" id="3.40.50.180">
    <property type="entry name" value="Methylesterase CheB, C-terminal domain"/>
    <property type="match status" value="1"/>
</dbReference>
<reference evidence="10 11" key="1">
    <citation type="submission" date="2022-03" db="EMBL/GenBank/DDBJ databases">
        <authorList>
            <person name="Koch H."/>
        </authorList>
    </citation>
    <scope>NUCLEOTIDE SEQUENCE [LARGE SCALE GENOMIC DNA]</scope>
    <source>
        <strain evidence="10 11">G1</strain>
    </source>
</reference>
<dbReference type="GO" id="GO:0050568">
    <property type="term" value="F:protein-glutamine glutaminase activity"/>
    <property type="evidence" value="ECO:0007669"/>
    <property type="project" value="UniProtKB-EC"/>
</dbReference>
<evidence type="ECO:0000313" key="11">
    <source>
        <dbReference type="Proteomes" id="UP001295463"/>
    </source>
</evidence>
<dbReference type="HAMAP" id="MF_00099">
    <property type="entry name" value="CheB_chemtxs"/>
    <property type="match status" value="1"/>
</dbReference>
<dbReference type="InterPro" id="IPR000673">
    <property type="entry name" value="Sig_transdc_resp-reg_Me-estase"/>
</dbReference>
<keyword evidence="5 7" id="KW-0597">Phosphoprotein</keyword>
<keyword evidence="2 5" id="KW-0145">Chemotaxis</keyword>
<feature type="domain" description="CheB-type methylesterase" evidence="9">
    <location>
        <begin position="146"/>
        <end position="342"/>
    </location>
</feature>
<dbReference type="SMART" id="SM00448">
    <property type="entry name" value="REC"/>
    <property type="match status" value="1"/>
</dbReference>
<feature type="active site" evidence="5 6">
    <location>
        <position position="290"/>
    </location>
</feature>
<evidence type="ECO:0000259" key="9">
    <source>
        <dbReference type="PROSITE" id="PS50122"/>
    </source>
</evidence>
<dbReference type="PIRSF" id="PIRSF000876">
    <property type="entry name" value="RR_chemtxs_CheB"/>
    <property type="match status" value="1"/>
</dbReference>
<name>A0ABM9D7I2_9BACT</name>
<evidence type="ECO:0000256" key="7">
    <source>
        <dbReference type="PROSITE-ProRule" id="PRU00169"/>
    </source>
</evidence>
<comment type="PTM">
    <text evidence="5">Phosphorylated by CheA. Phosphorylation of the N-terminal regulatory domain activates the methylesterase activity.</text>
</comment>
<dbReference type="RefSeq" id="WP_305732018.1">
    <property type="nucleotide sequence ID" value="NZ_OW150024.1"/>
</dbReference>
<evidence type="ECO:0000256" key="2">
    <source>
        <dbReference type="ARBA" id="ARBA00022500"/>
    </source>
</evidence>
<gene>
    <name evidence="5 10" type="primary">cheB</name>
    <name evidence="10" type="ORF">GEAMG1_1350</name>
</gene>
<dbReference type="EC" id="3.5.1.44" evidence="5"/>
<dbReference type="CDD" id="cd16432">
    <property type="entry name" value="CheB_Rec"/>
    <property type="match status" value="1"/>
</dbReference>
<dbReference type="SUPFAM" id="SSF52738">
    <property type="entry name" value="Methylesterase CheB, C-terminal domain"/>
    <property type="match status" value="1"/>
</dbReference>
<feature type="active site" evidence="5 6">
    <location>
        <position position="194"/>
    </location>
</feature>
<feature type="domain" description="Response regulatory" evidence="8">
    <location>
        <begin position="5"/>
        <end position="120"/>
    </location>
</feature>
<comment type="similarity">
    <text evidence="5">Belongs to the CheB family.</text>
</comment>
<comment type="catalytic activity">
    <reaction evidence="4 5">
        <text>[protein]-L-glutamate 5-O-methyl ester + H2O = L-glutamyl-[protein] + methanol + H(+)</text>
        <dbReference type="Rhea" id="RHEA:23236"/>
        <dbReference type="Rhea" id="RHEA-COMP:10208"/>
        <dbReference type="Rhea" id="RHEA-COMP:10311"/>
        <dbReference type="ChEBI" id="CHEBI:15377"/>
        <dbReference type="ChEBI" id="CHEBI:15378"/>
        <dbReference type="ChEBI" id="CHEBI:17790"/>
        <dbReference type="ChEBI" id="CHEBI:29973"/>
        <dbReference type="ChEBI" id="CHEBI:82795"/>
        <dbReference type="EC" id="3.1.1.61"/>
    </reaction>
</comment>
<dbReference type="PANTHER" id="PTHR42872:SF6">
    <property type="entry name" value="PROTEIN-GLUTAMATE METHYLESTERASE_PROTEIN-GLUTAMINE GLUTAMINASE"/>
    <property type="match status" value="1"/>
</dbReference>
<sequence>MKPFRVLVVDDSAYSRRTISRMLDNMPQIEVVGYAGDGEEGIRQVIALKPDLVTLDLEMPRMDGFTLLRILTTRFNLPVIVISASSEADKVFRALEMGALDFVAKPERSNTPALNSIELDLAQKVRNVLAARKRTLEQEPEEEPLPPPGRILRPRRRSLELVAIAASTGGPPALQSIFSGYDQSYPFGIVVAQHMPSGFTRAFADRLNRVSHFEVREAEDGDLVQPGLALVAPGGRNMVLQSVGIEVRARILPPDPEDRYLPSADRLFASCAHIYGKRMLAVVLTGMGNDGKEGVVAVKEKGGLVLAESEASAVVYGMPREAAATGCVDRIVPLPGISQSILDLGGF</sequence>
<comment type="catalytic activity">
    <reaction evidence="5">
        <text>L-glutaminyl-[protein] + H2O = L-glutamyl-[protein] + NH4(+)</text>
        <dbReference type="Rhea" id="RHEA:16441"/>
        <dbReference type="Rhea" id="RHEA-COMP:10207"/>
        <dbReference type="Rhea" id="RHEA-COMP:10208"/>
        <dbReference type="ChEBI" id="CHEBI:15377"/>
        <dbReference type="ChEBI" id="CHEBI:28938"/>
        <dbReference type="ChEBI" id="CHEBI:29973"/>
        <dbReference type="ChEBI" id="CHEBI:30011"/>
        <dbReference type="EC" id="3.5.1.44"/>
    </reaction>
</comment>
<comment type="domain">
    <text evidence="5">Contains a C-terminal catalytic domain, and an N-terminal region which modulates catalytic activity.</text>
</comment>
<evidence type="ECO:0000256" key="3">
    <source>
        <dbReference type="ARBA" id="ARBA00022801"/>
    </source>
</evidence>
<dbReference type="NCBIfam" id="NF001965">
    <property type="entry name" value="PRK00742.1"/>
    <property type="match status" value="1"/>
</dbReference>
<protein>
    <recommendedName>
        <fullName evidence="5">Protein-glutamate methylesterase/protein-glutamine glutaminase</fullName>
        <ecNumber evidence="5">3.1.1.61</ecNumber>
        <ecNumber evidence="5">3.5.1.44</ecNumber>
    </recommendedName>
</protein>
<evidence type="ECO:0000256" key="6">
    <source>
        <dbReference type="PROSITE-ProRule" id="PRU00050"/>
    </source>
</evidence>
<dbReference type="PROSITE" id="PS50122">
    <property type="entry name" value="CHEB"/>
    <property type="match status" value="1"/>
</dbReference>
<dbReference type="CDD" id="cd17541">
    <property type="entry name" value="REC_CheB-like"/>
    <property type="match status" value="1"/>
</dbReference>
<evidence type="ECO:0000259" key="8">
    <source>
        <dbReference type="PROSITE" id="PS50110"/>
    </source>
</evidence>
<dbReference type="EC" id="3.1.1.61" evidence="5"/>
<keyword evidence="11" id="KW-1185">Reference proteome</keyword>
<dbReference type="Gene3D" id="3.40.50.2300">
    <property type="match status" value="1"/>
</dbReference>
<dbReference type="GO" id="GO:0008984">
    <property type="term" value="F:protein-glutamate methylesterase activity"/>
    <property type="evidence" value="ECO:0007669"/>
    <property type="project" value="UniProtKB-EC"/>
</dbReference>
<dbReference type="Proteomes" id="UP001295463">
    <property type="component" value="Chromosome"/>
</dbReference>
<dbReference type="PANTHER" id="PTHR42872">
    <property type="entry name" value="PROTEIN-GLUTAMATE METHYLESTERASE/PROTEIN-GLUTAMINE GLUTAMINASE"/>
    <property type="match status" value="1"/>
</dbReference>
<dbReference type="InterPro" id="IPR011006">
    <property type="entry name" value="CheY-like_superfamily"/>
</dbReference>
<comment type="subcellular location">
    <subcellularLocation>
        <location evidence="5">Cytoplasm</location>
    </subcellularLocation>
</comment>
<feature type="modified residue" description="4-aspartylphosphate" evidence="5 7">
    <location>
        <position position="56"/>
    </location>
</feature>
<dbReference type="InterPro" id="IPR035909">
    <property type="entry name" value="CheB_C"/>
</dbReference>
<accession>A0ABM9D7I2</accession>
<dbReference type="InterPro" id="IPR008248">
    <property type="entry name" value="CheB-like"/>
</dbReference>